<reference evidence="3 4" key="2">
    <citation type="submission" date="2022-01" db="EMBL/GenBank/DDBJ databases">
        <title>Lysobacter chinensis sp. nov., a bacterium isolated from cow dung compost.</title>
        <authorList>
            <person name="Liu Y."/>
        </authorList>
    </citation>
    <scope>NUCLEOTIDE SEQUENCE [LARGE SCALE GENOMIC DNA]</scope>
    <source>
        <strain evidence="3 4">TLK-CK17</strain>
    </source>
</reference>
<keyword evidence="1" id="KW-0732">Signal</keyword>
<sequence length="168" mass="18327">MLRRLPITARLAAATLLATVIYVACAAHAAQAQVRAYKVDDSASQVLDRLVPMHWDSPVPGPDPASHTVSGMVTVRVRLDVAPWRGRQGRIYMTLPPQPSGPITATWTTRGPLLPGSLRAGERQMVYAGPIDAALIEDTMRLQLHADGRRLGRNEQLDFSFEIEPGTP</sequence>
<dbReference type="EMBL" id="JAKJPO010000020">
    <property type="protein sequence ID" value="MCF7223702.1"/>
    <property type="molecule type" value="Genomic_DNA"/>
</dbReference>
<reference evidence="3 4" key="3">
    <citation type="submission" date="2022-01" db="EMBL/GenBank/DDBJ databases">
        <authorList>
            <person name="Zhou L.Y."/>
        </authorList>
    </citation>
    <scope>NUCLEOTIDE SEQUENCE [LARGE SCALE GENOMIC DNA]</scope>
    <source>
        <strain evidence="3 4">TLK-CK17</strain>
    </source>
</reference>
<proteinExistence type="predicted"/>
<comment type="caution">
    <text evidence="3">The sequence shown here is derived from an EMBL/GenBank/DDBJ whole genome shotgun (WGS) entry which is preliminary data.</text>
</comment>
<evidence type="ECO:0000313" key="4">
    <source>
        <dbReference type="Proteomes" id="UP001430796"/>
    </source>
</evidence>
<keyword evidence="4" id="KW-1185">Reference proteome</keyword>
<evidence type="ECO:0000313" key="3">
    <source>
        <dbReference type="EMBL" id="MCF7223702.1"/>
    </source>
</evidence>
<reference evidence="4" key="1">
    <citation type="submission" date="2022-01" db="EMBL/GenBank/DDBJ databases">
        <title>Lysobacter chinensis sp. nov., a bacterium isolated from cow dung compost.</title>
        <authorList>
            <person name="Zhou L.Y."/>
        </authorList>
    </citation>
    <scope>NUCLEOTIDE SEQUENCE [LARGE SCALE GENOMIC DNA]</scope>
    <source>
        <strain evidence="4">TLK-CK17</strain>
    </source>
</reference>
<evidence type="ECO:0000256" key="1">
    <source>
        <dbReference type="SAM" id="SignalP"/>
    </source>
</evidence>
<name>A0ABS9I070_9GAMM</name>
<organism evidence="3 4">
    <name type="scientific">Marilutibacter chinensis</name>
    <dbReference type="NCBI Taxonomy" id="2912247"/>
    <lineage>
        <taxon>Bacteria</taxon>
        <taxon>Pseudomonadati</taxon>
        <taxon>Pseudomonadota</taxon>
        <taxon>Gammaproteobacteria</taxon>
        <taxon>Lysobacterales</taxon>
        <taxon>Lysobacteraceae</taxon>
        <taxon>Marilutibacter</taxon>
    </lineage>
</organism>
<dbReference type="RefSeq" id="WP_237054176.1">
    <property type="nucleotide sequence ID" value="NZ_JAKJPO010000003.1"/>
</dbReference>
<dbReference type="EMBL" id="JAKJPO010000003">
    <property type="protein sequence ID" value="MCF7221766.1"/>
    <property type="molecule type" value="Genomic_DNA"/>
</dbReference>
<protein>
    <recommendedName>
        <fullName evidence="5">Copper(I)-binding protein</fullName>
    </recommendedName>
</protein>
<evidence type="ECO:0000313" key="2">
    <source>
        <dbReference type="EMBL" id="MCF7221766.1"/>
    </source>
</evidence>
<feature type="chain" id="PRO_5045032261" description="Copper(I)-binding protein" evidence="1">
    <location>
        <begin position="30"/>
        <end position="168"/>
    </location>
</feature>
<dbReference type="Proteomes" id="UP001430796">
    <property type="component" value="Unassembled WGS sequence"/>
</dbReference>
<evidence type="ECO:0008006" key="5">
    <source>
        <dbReference type="Google" id="ProtNLM"/>
    </source>
</evidence>
<accession>A0ABS9I070</accession>
<gene>
    <name evidence="2" type="ORF">L3V18_08200</name>
    <name evidence="3" type="ORF">L3V18_18225</name>
</gene>
<feature type="signal peptide" evidence="1">
    <location>
        <begin position="1"/>
        <end position="29"/>
    </location>
</feature>